<reference evidence="3" key="1">
    <citation type="submission" date="2023-06" db="EMBL/GenBank/DDBJ databases">
        <title>Genome-scale phylogeny and comparative genomics of the fungal order Sordariales.</title>
        <authorList>
            <consortium name="Lawrence Berkeley National Laboratory"/>
            <person name="Hensen N."/>
            <person name="Bonometti L."/>
            <person name="Westerberg I."/>
            <person name="Brannstrom I.O."/>
            <person name="Guillou S."/>
            <person name="Cros-Aarteil S."/>
            <person name="Calhoun S."/>
            <person name="Haridas S."/>
            <person name="Kuo A."/>
            <person name="Mondo S."/>
            <person name="Pangilinan J."/>
            <person name="Riley R."/>
            <person name="LaButti K."/>
            <person name="Andreopoulos B."/>
            <person name="Lipzen A."/>
            <person name="Chen C."/>
            <person name="Yanf M."/>
            <person name="Daum C."/>
            <person name="Ng V."/>
            <person name="Clum A."/>
            <person name="Steindorff A."/>
            <person name="Ohm R."/>
            <person name="Martin F."/>
            <person name="Silar P."/>
            <person name="Natvig D."/>
            <person name="Lalanne C."/>
            <person name="Gautier V."/>
            <person name="Ament-velasquez S.L."/>
            <person name="Kruys A."/>
            <person name="Hutchinson M.I."/>
            <person name="Powell A.J."/>
            <person name="Barry K."/>
            <person name="Miller A.N."/>
            <person name="Grigoriev I.V."/>
            <person name="Debuchy R."/>
            <person name="Gladieux P."/>
            <person name="Thoren M.H."/>
            <person name="Johannesson H."/>
        </authorList>
    </citation>
    <scope>NUCLEOTIDE SEQUENCE</scope>
    <source>
        <strain evidence="3">SMH3391-2</strain>
    </source>
</reference>
<accession>A0AA39WGD4</accession>
<feature type="non-terminal residue" evidence="3">
    <location>
        <position position="580"/>
    </location>
</feature>
<dbReference type="PANTHER" id="PTHR38788:SF3">
    <property type="entry name" value="CLR5 DOMAIN-CONTAINING PROTEIN"/>
    <property type="match status" value="1"/>
</dbReference>
<comment type="caution">
    <text evidence="3">The sequence shown here is derived from an EMBL/GenBank/DDBJ whole genome shotgun (WGS) entry which is preliminary data.</text>
</comment>
<evidence type="ECO:0000259" key="2">
    <source>
        <dbReference type="Pfam" id="PF14420"/>
    </source>
</evidence>
<dbReference type="AlphaFoldDB" id="A0AA39WGD4"/>
<feature type="region of interest" description="Disordered" evidence="1">
    <location>
        <begin position="76"/>
        <end position="97"/>
    </location>
</feature>
<feature type="compositionally biased region" description="Polar residues" evidence="1">
    <location>
        <begin position="119"/>
        <end position="153"/>
    </location>
</feature>
<dbReference type="Pfam" id="PF13374">
    <property type="entry name" value="TPR_10"/>
    <property type="match status" value="1"/>
</dbReference>
<gene>
    <name evidence="3" type="ORF">B0T17DRAFT_472364</name>
</gene>
<protein>
    <recommendedName>
        <fullName evidence="2">Clr5 domain-containing protein</fullName>
    </recommendedName>
</protein>
<feature type="domain" description="Clr5" evidence="2">
    <location>
        <begin position="16"/>
        <end position="66"/>
    </location>
</feature>
<dbReference type="PANTHER" id="PTHR38788">
    <property type="entry name" value="CLR5 DOMAIN-CONTAINING PROTEIN"/>
    <property type="match status" value="1"/>
</dbReference>
<dbReference type="EMBL" id="JAULSR010000007">
    <property type="protein sequence ID" value="KAK0614894.1"/>
    <property type="molecule type" value="Genomic_DNA"/>
</dbReference>
<dbReference type="Proteomes" id="UP001174934">
    <property type="component" value="Unassembled WGS sequence"/>
</dbReference>
<feature type="non-terminal residue" evidence="3">
    <location>
        <position position="1"/>
    </location>
</feature>
<evidence type="ECO:0000313" key="4">
    <source>
        <dbReference type="Proteomes" id="UP001174934"/>
    </source>
</evidence>
<dbReference type="InterPro" id="IPR025676">
    <property type="entry name" value="Clr5_dom"/>
</dbReference>
<dbReference type="Pfam" id="PF14420">
    <property type="entry name" value="Clr5"/>
    <property type="match status" value="1"/>
</dbReference>
<proteinExistence type="predicted"/>
<keyword evidence="4" id="KW-1185">Reference proteome</keyword>
<feature type="region of interest" description="Disordered" evidence="1">
    <location>
        <begin position="114"/>
        <end position="184"/>
    </location>
</feature>
<evidence type="ECO:0000313" key="3">
    <source>
        <dbReference type="EMBL" id="KAK0614894.1"/>
    </source>
</evidence>
<name>A0AA39WGD4_9PEZI</name>
<dbReference type="Gene3D" id="1.25.40.10">
    <property type="entry name" value="Tetratricopeptide repeat domain"/>
    <property type="match status" value="1"/>
</dbReference>
<evidence type="ECO:0000256" key="1">
    <source>
        <dbReference type="SAM" id="MobiDB-lite"/>
    </source>
</evidence>
<dbReference type="InterPro" id="IPR011990">
    <property type="entry name" value="TPR-like_helical_dom_sf"/>
</dbReference>
<dbReference type="SUPFAM" id="SSF48452">
    <property type="entry name" value="TPR-like"/>
    <property type="match status" value="1"/>
</dbReference>
<organism evidence="3 4">
    <name type="scientific">Bombardia bombarda</name>
    <dbReference type="NCBI Taxonomy" id="252184"/>
    <lineage>
        <taxon>Eukaryota</taxon>
        <taxon>Fungi</taxon>
        <taxon>Dikarya</taxon>
        <taxon>Ascomycota</taxon>
        <taxon>Pezizomycotina</taxon>
        <taxon>Sordariomycetes</taxon>
        <taxon>Sordariomycetidae</taxon>
        <taxon>Sordariales</taxon>
        <taxon>Lasiosphaeriaceae</taxon>
        <taxon>Bombardia</taxon>
    </lineage>
</organism>
<sequence>AAGSEGKSRILQGPLAKDWANHRDTIIRLYRHNPLKKVSEIMRKDYGFSASKRMYDKRFREWNVFKNVNSDEKERPVRRIESSAPPSHLMDRDTMSREDLRRTLRLTRNIPHGMRRTSAVESSYSPSQTTNQAVTASHQRPSWTGRTGLSISDLTIKKPGTNHEDAAPKPPSEADSPEASTISSPDVICVTPTSSCGWSDDHLSVPSNAPVARSATGSPGPSLSIFKDQIRALADTPPPSLSPDPKSRTLEIITLNIRAYYDWQLQNIPEGVLPDDYLGHRSTEASTEYWSTVKSAIYLIKISAGSLNTPTDQRAYPALAEAGNVASEAMATQPFDFLRNVLSTLSPANTSARPELRTIILQFLAREARKKHSENHPLARIFHELQNDEDCQEISRRALQCMLDVFADRLGRSRAVTFKLLDSLATLLRRNGELDAALEIVVELLKSCRQVFGPDSDQARTVENELAHFYMVLDDCDTALEHCMMVVRRPQAAGVLPEGEPVFYQDEIAAHTMEDISEIYQRRGDIEQSITWLERAGQIALKVWGPKSIATGHIIDKMTNLQRQFGKDLLRSAMLWEKSI</sequence>